<dbReference type="InterPro" id="IPR001173">
    <property type="entry name" value="Glyco_trans_2-like"/>
</dbReference>
<dbReference type="GO" id="GO:0004582">
    <property type="term" value="F:dolichyl-phosphate beta-D-mannosyltransferase activity"/>
    <property type="evidence" value="ECO:0007669"/>
    <property type="project" value="InterPro"/>
</dbReference>
<evidence type="ECO:0000256" key="1">
    <source>
        <dbReference type="ARBA" id="ARBA00006739"/>
    </source>
</evidence>
<dbReference type="GO" id="GO:0009247">
    <property type="term" value="P:glycolipid biosynthetic process"/>
    <property type="evidence" value="ECO:0007669"/>
    <property type="project" value="TreeGrafter"/>
</dbReference>
<comment type="caution">
    <text evidence="5">The sequence shown here is derived from an EMBL/GenBank/DDBJ whole genome shotgun (WGS) entry which is preliminary data.</text>
</comment>
<dbReference type="AlphaFoldDB" id="A0A1G2LPD9"/>
<protein>
    <submittedName>
        <fullName evidence="5">Dolichyl-phosphate beta-D-mannosyltransferase</fullName>
    </submittedName>
</protein>
<dbReference type="InterPro" id="IPR029044">
    <property type="entry name" value="Nucleotide-diphossugar_trans"/>
</dbReference>
<reference evidence="5 6" key="1">
    <citation type="journal article" date="2016" name="Nat. Commun.">
        <title>Thousands of microbial genomes shed light on interconnected biogeochemical processes in an aquifer system.</title>
        <authorList>
            <person name="Anantharaman K."/>
            <person name="Brown C.T."/>
            <person name="Hug L.A."/>
            <person name="Sharon I."/>
            <person name="Castelle C.J."/>
            <person name="Probst A.J."/>
            <person name="Thomas B.C."/>
            <person name="Singh A."/>
            <person name="Wilkins M.J."/>
            <person name="Karaoz U."/>
            <person name="Brodie E.L."/>
            <person name="Williams K.H."/>
            <person name="Hubbard S.S."/>
            <person name="Banfield J.F."/>
        </authorList>
    </citation>
    <scope>NUCLEOTIDE SEQUENCE [LARGE SCALE GENOMIC DNA]</scope>
</reference>
<name>A0A1G2LPD9_9BACT</name>
<dbReference type="EMBL" id="MHQZ01000033">
    <property type="protein sequence ID" value="OHA13498.1"/>
    <property type="molecule type" value="Genomic_DNA"/>
</dbReference>
<evidence type="ECO:0000313" key="6">
    <source>
        <dbReference type="Proteomes" id="UP000178302"/>
    </source>
</evidence>
<keyword evidence="3 5" id="KW-0808">Transferase</keyword>
<keyword evidence="2 5" id="KW-0328">Glycosyltransferase</keyword>
<dbReference type="SUPFAM" id="SSF53448">
    <property type="entry name" value="Nucleotide-diphospho-sugar transferases"/>
    <property type="match status" value="1"/>
</dbReference>
<dbReference type="Pfam" id="PF00535">
    <property type="entry name" value="Glycos_transf_2"/>
    <property type="match status" value="1"/>
</dbReference>
<organism evidence="5 6">
    <name type="scientific">Candidatus Tagabacteria bacterium RIFCSPLOWO2_01_FULL_39_11</name>
    <dbReference type="NCBI Taxonomy" id="1802295"/>
    <lineage>
        <taxon>Bacteria</taxon>
        <taxon>Candidatus Tagaibacteriota</taxon>
    </lineage>
</organism>
<evidence type="ECO:0000259" key="4">
    <source>
        <dbReference type="Pfam" id="PF00535"/>
    </source>
</evidence>
<sequence length="234" mass="26185">MVKICLVIPTYNERQNIEKLLALILALKIEGLSVLVVDDNSPDGTGQLAAKISQTNSRVKILSQAQKGGLGPAYRAGFRAALAAGADYVFEMDADLSHDPKYIPEFLKAISQADLVLGSRYVAGGGVSNWNFSRRLISRFGNVYARLVLGLPFRDLTGGFKCYRRAVLEKIDLDHLSSVGYNFQIETTYRAYQQGFRIIEIPIVFSERAEGQSKFSLKIILESFWQVLLLRFRK</sequence>
<dbReference type="PANTHER" id="PTHR43398:SF1">
    <property type="entry name" value="DOLICHOL-PHOSPHATE MANNOSYLTRANSFERASE SUBUNIT 1"/>
    <property type="match status" value="1"/>
</dbReference>
<evidence type="ECO:0000256" key="2">
    <source>
        <dbReference type="ARBA" id="ARBA00022676"/>
    </source>
</evidence>
<dbReference type="Gene3D" id="3.90.550.10">
    <property type="entry name" value="Spore Coat Polysaccharide Biosynthesis Protein SpsA, Chain A"/>
    <property type="match status" value="1"/>
</dbReference>
<dbReference type="InterPro" id="IPR039528">
    <property type="entry name" value="DPM1-like"/>
</dbReference>
<dbReference type="GO" id="GO:0016020">
    <property type="term" value="C:membrane"/>
    <property type="evidence" value="ECO:0007669"/>
    <property type="project" value="GOC"/>
</dbReference>
<dbReference type="PANTHER" id="PTHR43398">
    <property type="entry name" value="DOLICHOL-PHOSPHATE MANNOSYLTRANSFERASE SUBUNIT 1"/>
    <property type="match status" value="1"/>
</dbReference>
<comment type="similarity">
    <text evidence="1">Belongs to the glycosyltransferase 2 family.</text>
</comment>
<dbReference type="CDD" id="cd06442">
    <property type="entry name" value="DPM1_like"/>
    <property type="match status" value="1"/>
</dbReference>
<feature type="domain" description="Glycosyltransferase 2-like" evidence="4">
    <location>
        <begin position="6"/>
        <end position="171"/>
    </location>
</feature>
<accession>A0A1G2LPD9</accession>
<dbReference type="FunFam" id="3.90.550.10:FF:000122">
    <property type="entry name" value="Dolichol-phosphate mannosyltransferase subunit 1"/>
    <property type="match status" value="1"/>
</dbReference>
<evidence type="ECO:0000313" key="5">
    <source>
        <dbReference type="EMBL" id="OHA13498.1"/>
    </source>
</evidence>
<dbReference type="Proteomes" id="UP000178302">
    <property type="component" value="Unassembled WGS sequence"/>
</dbReference>
<gene>
    <name evidence="5" type="ORF">A2909_00620</name>
</gene>
<evidence type="ECO:0000256" key="3">
    <source>
        <dbReference type="ARBA" id="ARBA00022679"/>
    </source>
</evidence>
<proteinExistence type="inferred from homology"/>